<organism evidence="2 3">
    <name type="scientific">Thalassiosira oceanica</name>
    <name type="common">Marine diatom</name>
    <dbReference type="NCBI Taxonomy" id="159749"/>
    <lineage>
        <taxon>Eukaryota</taxon>
        <taxon>Sar</taxon>
        <taxon>Stramenopiles</taxon>
        <taxon>Ochrophyta</taxon>
        <taxon>Bacillariophyta</taxon>
        <taxon>Coscinodiscophyceae</taxon>
        <taxon>Thalassiosirophycidae</taxon>
        <taxon>Thalassiosirales</taxon>
        <taxon>Thalassiosiraceae</taxon>
        <taxon>Thalassiosira</taxon>
    </lineage>
</organism>
<reference evidence="2 3" key="1">
    <citation type="journal article" date="2012" name="Genome Biol.">
        <title>Genome and low-iron response of an oceanic diatom adapted to chronic iron limitation.</title>
        <authorList>
            <person name="Lommer M."/>
            <person name="Specht M."/>
            <person name="Roy A.S."/>
            <person name="Kraemer L."/>
            <person name="Andreson R."/>
            <person name="Gutowska M.A."/>
            <person name="Wolf J."/>
            <person name="Bergner S.V."/>
            <person name="Schilhabel M.B."/>
            <person name="Klostermeier U.C."/>
            <person name="Beiko R.G."/>
            <person name="Rosenstiel P."/>
            <person name="Hippler M."/>
            <person name="Laroche J."/>
        </authorList>
    </citation>
    <scope>NUCLEOTIDE SEQUENCE [LARGE SCALE GENOMIC DNA]</scope>
    <source>
        <strain evidence="2 3">CCMP1005</strain>
    </source>
</reference>
<dbReference type="EMBL" id="AGNL01003697">
    <property type="protein sequence ID" value="EJK74407.1"/>
    <property type="molecule type" value="Genomic_DNA"/>
</dbReference>
<sequence length="74" mass="8104">MPGCGAGPAQNYRTSPKGRSTDESTLLGEGSEFGIISKFYRHVENICSSLVQRPVDFRPSESFDLQRAFYAAAT</sequence>
<evidence type="ECO:0000313" key="3">
    <source>
        <dbReference type="Proteomes" id="UP000266841"/>
    </source>
</evidence>
<comment type="caution">
    <text evidence="2">The sequence shown here is derived from an EMBL/GenBank/DDBJ whole genome shotgun (WGS) entry which is preliminary data.</text>
</comment>
<evidence type="ECO:0000313" key="2">
    <source>
        <dbReference type="EMBL" id="EJK74407.1"/>
    </source>
</evidence>
<dbReference type="Proteomes" id="UP000266841">
    <property type="component" value="Unassembled WGS sequence"/>
</dbReference>
<dbReference type="AlphaFoldDB" id="K0TPE6"/>
<feature type="region of interest" description="Disordered" evidence="1">
    <location>
        <begin position="1"/>
        <end position="26"/>
    </location>
</feature>
<gene>
    <name evidence="2" type="ORF">THAOC_03912</name>
</gene>
<evidence type="ECO:0000256" key="1">
    <source>
        <dbReference type="SAM" id="MobiDB-lite"/>
    </source>
</evidence>
<dbReference type="eggNOG" id="ENOG502S7MZ">
    <property type="taxonomic scope" value="Eukaryota"/>
</dbReference>
<name>K0TPE6_THAOC</name>
<accession>K0TPE6</accession>
<protein>
    <submittedName>
        <fullName evidence="2">Uncharacterized protein</fullName>
    </submittedName>
</protein>
<keyword evidence="3" id="KW-1185">Reference proteome</keyword>
<proteinExistence type="predicted"/>